<evidence type="ECO:0000256" key="6">
    <source>
        <dbReference type="ARBA" id="ARBA00022840"/>
    </source>
</evidence>
<comment type="caution">
    <text evidence="12">The sequence shown here is derived from an EMBL/GenBank/DDBJ whole genome shotgun (WGS) entry which is preliminary data.</text>
</comment>
<comment type="subunit">
    <text evidence="10">Acetyl-CoA carboxylase is a heterohexamer composed of biotin carboxyl carrier protein (AccB), biotin carboxylase (AccC) and two subunits each of ACCase subunit alpha (AccA) and ACCase subunit beta (AccD).</text>
</comment>
<evidence type="ECO:0000256" key="3">
    <source>
        <dbReference type="ARBA" id="ARBA00022679"/>
    </source>
</evidence>
<evidence type="ECO:0000256" key="8">
    <source>
        <dbReference type="ARBA" id="ARBA00023160"/>
    </source>
</evidence>
<evidence type="ECO:0000256" key="9">
    <source>
        <dbReference type="ARBA" id="ARBA00049152"/>
    </source>
</evidence>
<dbReference type="InterPro" id="IPR029045">
    <property type="entry name" value="ClpP/crotonase-like_dom_sf"/>
</dbReference>
<dbReference type="Proteomes" id="UP000004162">
    <property type="component" value="Unassembled WGS sequence"/>
</dbReference>
<dbReference type="GO" id="GO:0009317">
    <property type="term" value="C:acetyl-CoA carboxylase complex"/>
    <property type="evidence" value="ECO:0007669"/>
    <property type="project" value="InterPro"/>
</dbReference>
<proteinExistence type="inferred from homology"/>
<evidence type="ECO:0000313" key="12">
    <source>
        <dbReference type="EMBL" id="EAT59275.1"/>
    </source>
</evidence>
<comment type="subcellular location">
    <subcellularLocation>
        <location evidence="10">Cytoplasm</location>
    </subcellularLocation>
</comment>
<comment type="catalytic activity">
    <reaction evidence="9 10">
        <text>N(6)-carboxybiotinyl-L-lysyl-[protein] + acetyl-CoA = N(6)-biotinyl-L-lysyl-[protein] + malonyl-CoA</text>
        <dbReference type="Rhea" id="RHEA:54728"/>
        <dbReference type="Rhea" id="RHEA-COMP:10505"/>
        <dbReference type="Rhea" id="RHEA-COMP:10506"/>
        <dbReference type="ChEBI" id="CHEBI:57288"/>
        <dbReference type="ChEBI" id="CHEBI:57384"/>
        <dbReference type="ChEBI" id="CHEBI:83144"/>
        <dbReference type="ChEBI" id="CHEBI:83145"/>
        <dbReference type="EC" id="2.1.3.15"/>
    </reaction>
</comment>
<dbReference type="Gene3D" id="3.90.226.10">
    <property type="entry name" value="2-enoyl-CoA Hydratase, Chain A, domain 1"/>
    <property type="match status" value="1"/>
</dbReference>
<evidence type="ECO:0000256" key="4">
    <source>
        <dbReference type="ARBA" id="ARBA00022741"/>
    </source>
</evidence>
<dbReference type="OrthoDB" id="9808023at2"/>
<dbReference type="NCBIfam" id="NF004344">
    <property type="entry name" value="PRK05724.1"/>
    <property type="match status" value="1"/>
</dbReference>
<dbReference type="GO" id="GO:0016743">
    <property type="term" value="F:carboxyl- or carbamoyltransferase activity"/>
    <property type="evidence" value="ECO:0007669"/>
    <property type="project" value="UniProtKB-UniRule"/>
</dbReference>
<dbReference type="InterPro" id="IPR011763">
    <property type="entry name" value="COA_CT_C"/>
</dbReference>
<dbReference type="RefSeq" id="WP_006366131.1">
    <property type="nucleotide sequence ID" value="NZ_AASE01000006.1"/>
</dbReference>
<keyword evidence="6 10" id="KW-0067">ATP-binding</keyword>
<evidence type="ECO:0000313" key="13">
    <source>
        <dbReference type="Proteomes" id="UP000004162"/>
    </source>
</evidence>
<evidence type="ECO:0000259" key="11">
    <source>
        <dbReference type="PROSITE" id="PS50989"/>
    </source>
</evidence>
<dbReference type="PANTHER" id="PTHR42853:SF3">
    <property type="entry name" value="ACETYL-COENZYME A CARBOXYLASE CARBOXYL TRANSFERASE SUBUNIT ALPHA, CHLOROPLASTIC"/>
    <property type="match status" value="1"/>
</dbReference>
<feature type="domain" description="CoA carboxyltransferase C-terminal" evidence="11">
    <location>
        <begin position="48"/>
        <end position="308"/>
    </location>
</feature>
<dbReference type="NCBIfam" id="NF041504">
    <property type="entry name" value="AccA_sub"/>
    <property type="match status" value="1"/>
</dbReference>
<dbReference type="AlphaFoldDB" id="Q0YSB4"/>
<dbReference type="EMBL" id="AASE01000006">
    <property type="protein sequence ID" value="EAT59275.1"/>
    <property type="molecule type" value="Genomic_DNA"/>
</dbReference>
<comment type="similarity">
    <text evidence="10">Belongs to the AccA family.</text>
</comment>
<comment type="function">
    <text evidence="10">Component of the acetyl coenzyme A carboxylase (ACC) complex. First, biotin carboxylase catalyzes the carboxylation of biotin on its carrier protein (BCCP) and then the CO(2) group is transferred by the carboxyltransferase to acetyl-CoA to form malonyl-CoA.</text>
</comment>
<dbReference type="GO" id="GO:0003989">
    <property type="term" value="F:acetyl-CoA carboxylase activity"/>
    <property type="evidence" value="ECO:0007669"/>
    <property type="project" value="InterPro"/>
</dbReference>
<dbReference type="GO" id="GO:0005524">
    <property type="term" value="F:ATP binding"/>
    <property type="evidence" value="ECO:0007669"/>
    <property type="project" value="UniProtKB-KW"/>
</dbReference>
<reference evidence="12 13" key="1">
    <citation type="submission" date="2006-07" db="EMBL/GenBank/DDBJ databases">
        <title>Annotation of the draft genome assembly of Chlorobium ferroxidans DSM 13031.</title>
        <authorList>
            <consortium name="US DOE Joint Genome Institute (JGI-ORNL)"/>
            <person name="Larimer F."/>
            <person name="Land M."/>
            <person name="Hauser L."/>
        </authorList>
    </citation>
    <scope>NUCLEOTIDE SEQUENCE [LARGE SCALE GENOMIC DNA]</scope>
    <source>
        <strain evidence="12 13">DSM 13031</strain>
    </source>
</reference>
<keyword evidence="4 10" id="KW-0547">Nucleotide-binding</keyword>
<dbReference type="HAMAP" id="MF_00823">
    <property type="entry name" value="AcetylCoA_CT_alpha"/>
    <property type="match status" value="1"/>
</dbReference>
<dbReference type="InterPro" id="IPR001095">
    <property type="entry name" value="Acetyl_CoA_COase_a_su"/>
</dbReference>
<keyword evidence="3 10" id="KW-0808">Transferase</keyword>
<dbReference type="UniPathway" id="UPA00655">
    <property type="reaction ID" value="UER00711"/>
</dbReference>
<evidence type="ECO:0000256" key="5">
    <source>
        <dbReference type="ARBA" id="ARBA00022832"/>
    </source>
</evidence>
<organism evidence="12 13">
    <name type="scientific">Chlorobium ferrooxidans DSM 13031</name>
    <dbReference type="NCBI Taxonomy" id="377431"/>
    <lineage>
        <taxon>Bacteria</taxon>
        <taxon>Pseudomonadati</taxon>
        <taxon>Chlorobiota</taxon>
        <taxon>Chlorobiia</taxon>
        <taxon>Chlorobiales</taxon>
        <taxon>Chlorobiaceae</taxon>
        <taxon>Chlorobium/Pelodictyon group</taxon>
        <taxon>Chlorobium</taxon>
    </lineage>
</organism>
<evidence type="ECO:0000256" key="1">
    <source>
        <dbReference type="ARBA" id="ARBA00004956"/>
    </source>
</evidence>
<name>Q0YSB4_9CHLB</name>
<dbReference type="GO" id="GO:0006633">
    <property type="term" value="P:fatty acid biosynthetic process"/>
    <property type="evidence" value="ECO:0007669"/>
    <property type="project" value="UniProtKB-KW"/>
</dbReference>
<keyword evidence="13" id="KW-1185">Reference proteome</keyword>
<evidence type="ECO:0000256" key="2">
    <source>
        <dbReference type="ARBA" id="ARBA00022516"/>
    </source>
</evidence>
<dbReference type="SUPFAM" id="SSF52096">
    <property type="entry name" value="ClpP/crotonase"/>
    <property type="match status" value="1"/>
</dbReference>
<evidence type="ECO:0000256" key="10">
    <source>
        <dbReference type="HAMAP-Rule" id="MF_00823"/>
    </source>
</evidence>
<dbReference type="PROSITE" id="PS50989">
    <property type="entry name" value="COA_CT_CTER"/>
    <property type="match status" value="1"/>
</dbReference>
<dbReference type="PANTHER" id="PTHR42853">
    <property type="entry name" value="ACETYL-COENZYME A CARBOXYLASE CARBOXYL TRANSFERASE SUBUNIT ALPHA"/>
    <property type="match status" value="1"/>
</dbReference>
<accession>Q0YSB4</accession>
<dbReference type="Pfam" id="PF03255">
    <property type="entry name" value="ACCA"/>
    <property type="match status" value="1"/>
</dbReference>
<dbReference type="GO" id="GO:2001295">
    <property type="term" value="P:malonyl-CoA biosynthetic process"/>
    <property type="evidence" value="ECO:0007669"/>
    <property type="project" value="UniProtKB-UniRule"/>
</dbReference>
<keyword evidence="8 10" id="KW-0275">Fatty acid biosynthesis</keyword>
<dbReference type="PRINTS" id="PR01069">
    <property type="entry name" value="ACCCTRFRASEA"/>
</dbReference>
<comment type="pathway">
    <text evidence="1 10">Lipid metabolism; malonyl-CoA biosynthesis; malonyl-CoA from acetyl-CoA: step 1/1.</text>
</comment>
<reference evidence="12 13" key="2">
    <citation type="submission" date="2006-07" db="EMBL/GenBank/DDBJ databases">
        <title>Sequencing of the draft genome and assembly of Chlorobium ferroxidans DSM 13031.</title>
        <authorList>
            <consortium name="US DOE Joint Genome Institute (JGI-PGF)"/>
            <person name="Copeland A."/>
            <person name="Lucas S."/>
            <person name="Lapidus A."/>
            <person name="Barry K."/>
            <person name="Glavina del Rio T."/>
            <person name="Dalin E."/>
            <person name="Tice H."/>
            <person name="Bruce D."/>
            <person name="Pitluck S."/>
            <person name="Richardson P."/>
        </authorList>
    </citation>
    <scope>NUCLEOTIDE SEQUENCE [LARGE SCALE GENOMIC DNA]</scope>
    <source>
        <strain evidence="12 13">DSM 13031</strain>
    </source>
</reference>
<evidence type="ECO:0000256" key="7">
    <source>
        <dbReference type="ARBA" id="ARBA00023098"/>
    </source>
</evidence>
<keyword evidence="2 10" id="KW-0444">Lipid biosynthesis</keyword>
<keyword evidence="5 10" id="KW-0276">Fatty acid metabolism</keyword>
<dbReference type="NCBIfam" id="TIGR00513">
    <property type="entry name" value="accA"/>
    <property type="match status" value="1"/>
</dbReference>
<gene>
    <name evidence="10" type="primary">accA</name>
    <name evidence="12" type="ORF">CferDRAFT_1282</name>
</gene>
<dbReference type="EC" id="2.1.3.15" evidence="10"/>
<protein>
    <recommendedName>
        <fullName evidence="10">Acetyl-coenzyme A carboxylase carboxyl transferase subunit alpha</fullName>
        <shortName evidence="10">ACCase subunit alpha</shortName>
        <shortName evidence="10">Acetyl-CoA carboxylase carboxyltransferase subunit alpha</shortName>
        <ecNumber evidence="10">2.1.3.15</ecNumber>
    </recommendedName>
</protein>
<keyword evidence="7 10" id="KW-0443">Lipid metabolism</keyword>
<keyword evidence="10" id="KW-0963">Cytoplasm</keyword>
<sequence length="334" mass="37046">MATKVVLDFEKPVVELETKLNEMRECLRSSAREQAPSETGVLAHEIEALELKVDALRRSIYKNLTRWQKVQLARHPERPYTLDYIYTMTNGFVELAGDRHFSDDKAIVGGFARIEDSASGFSQPVMIIGHQKGRDTKSNVYRNFGMAQPEGYRKALRLMKLAEKFRKPVITLIDTPGAFPGIEAEERGQAEAIARNLFEMAKLTVPVICVIIGEGASGGAIGLGVGNRILMAENSWYSVISPESCSSILWRSWNYKEQAAEALQLTAPDLLAQGIIDRIIPEPVGGAHTDPEAMAATLKGMLIEELTALLKQEPGELVNDRIEKFGAMGEWNEE</sequence>